<sequence length="66" mass="7951">MDEEQSYWDSEEKSYFKIHYGKAFEKHDVPFICKISVEYDGKALIFESVDYTLDLNYYTLNDVEYS</sequence>
<protein>
    <submittedName>
        <fullName evidence="4">Uncharacterized protein</fullName>
    </submittedName>
</protein>
<evidence type="ECO:0000313" key="2">
    <source>
        <dbReference type="EMBL" id="QRG52333.1"/>
    </source>
</evidence>
<proteinExistence type="predicted"/>
<geneLocation type="plasmid" evidence="3">
    <name>pT90-5</name>
</geneLocation>
<keyword evidence="4" id="KW-0614">Plasmid</keyword>
<accession>A0A890E5V1</accession>
<evidence type="ECO:0000313" key="3">
    <source>
        <dbReference type="EMBL" id="QRG52408.1"/>
    </source>
</evidence>
<dbReference type="GeneID" id="86911095"/>
<evidence type="ECO:0000313" key="1">
    <source>
        <dbReference type="EMBL" id="QRG52271.1"/>
    </source>
</evidence>
<gene>
    <name evidence="4" type="ORF">JG561_00280</name>
    <name evidence="2" type="ORF">JG562_00095</name>
    <name evidence="3" type="ORF">JG570_00160</name>
    <name evidence="1" type="ORF">JG581_00450</name>
</gene>
<geneLocation type="plasmid" evidence="2">
    <name>pT90-4</name>
</geneLocation>
<dbReference type="EMBL" id="CP069155">
    <property type="protein sequence ID" value="QRG52333.1"/>
    <property type="molecule type" value="Genomic_DNA"/>
</dbReference>
<organism evidence="4">
    <name type="scientific">Enterococcus faecalis</name>
    <name type="common">Streptococcus faecalis</name>
    <dbReference type="NCBI Taxonomy" id="1351"/>
    <lineage>
        <taxon>Bacteria</taxon>
        <taxon>Bacillati</taxon>
        <taxon>Bacillota</taxon>
        <taxon>Bacilli</taxon>
        <taxon>Lactobacillales</taxon>
        <taxon>Enterococcaceae</taxon>
        <taxon>Enterococcus</taxon>
    </lineage>
</organism>
<dbReference type="AlphaFoldDB" id="A0A890E5V1"/>
<geneLocation type="plasmid" evidence="4">
    <name>pT90-3</name>
</geneLocation>
<dbReference type="EMBL" id="CP069131">
    <property type="protein sequence ID" value="QRG52454.1"/>
    <property type="molecule type" value="Genomic_DNA"/>
</dbReference>
<reference evidence="4" key="1">
    <citation type="submission" date="2021-01" db="EMBL/GenBank/DDBJ databases">
        <title>Enterococcus faecalis.</title>
        <authorList>
            <person name="Du X."/>
            <person name="Wang N."/>
        </authorList>
    </citation>
    <scope>NUCLEOTIDE SEQUENCE</scope>
    <source>
        <strain evidence="4">T90-3</strain>
        <strain evidence="2">T90-4</strain>
        <strain evidence="3">T90-5</strain>
        <strain evidence="1">T90-6</strain>
        <plasmid evidence="4">pT90-3</plasmid>
        <plasmid evidence="2">pT90-4</plasmid>
        <plasmid evidence="3">pT90-5</plasmid>
        <plasmid evidence="1">pT90-6</plasmid>
    </source>
</reference>
<geneLocation type="plasmid" evidence="1">
    <name>pT90-6</name>
</geneLocation>
<dbReference type="EMBL" id="CP069130">
    <property type="protein sequence ID" value="QRG52408.1"/>
    <property type="molecule type" value="Genomic_DNA"/>
</dbReference>
<evidence type="ECO:0000313" key="4">
    <source>
        <dbReference type="EMBL" id="QRG52454.1"/>
    </source>
</evidence>
<dbReference type="EMBL" id="CP069129">
    <property type="protein sequence ID" value="QRG52271.1"/>
    <property type="molecule type" value="Genomic_DNA"/>
</dbReference>
<name>A0A890E5V1_ENTFL</name>
<dbReference type="RefSeq" id="WP_014748757.1">
    <property type="nucleotide sequence ID" value="NZ_CP068250.1"/>
</dbReference>